<dbReference type="Gene3D" id="3.90.1010.20">
    <property type="match status" value="1"/>
</dbReference>
<proteinExistence type="predicted"/>
<sequence>MKKSFLAICFAVLSLGSFAEDKIYEAKAEARGYNEDGVPIVLTVKATKKDGKVVIKDIVAQHKETDKIGGVAIEQLIKQVKDKQNYNKVDGVSGATSTSAGFRRALRNAVKDIEKQN</sequence>
<dbReference type="EMBL" id="CP024704">
    <property type="protein sequence ID" value="ATV71227.1"/>
    <property type="molecule type" value="Genomic_DNA"/>
</dbReference>
<gene>
    <name evidence="3" type="ORF">CTM98_11525</name>
</gene>
<feature type="domain" description="FMN-binding" evidence="2">
    <location>
        <begin position="32"/>
        <end position="113"/>
    </location>
</feature>
<name>A0A2D3PUB3_9FUSO</name>
<evidence type="ECO:0000259" key="2">
    <source>
        <dbReference type="SMART" id="SM00900"/>
    </source>
</evidence>
<accession>A0A2D3PUB3</accession>
<dbReference type="SMART" id="SM00900">
    <property type="entry name" value="FMN_bind"/>
    <property type="match status" value="1"/>
</dbReference>
<dbReference type="Pfam" id="PF04205">
    <property type="entry name" value="FMN_bind"/>
    <property type="match status" value="1"/>
</dbReference>
<dbReference type="Proteomes" id="UP000230781">
    <property type="component" value="Chromosome"/>
</dbReference>
<protein>
    <submittedName>
        <fullName evidence="3">FMN-binding protein</fullName>
    </submittedName>
</protein>
<dbReference type="GO" id="GO:0010181">
    <property type="term" value="F:FMN binding"/>
    <property type="evidence" value="ECO:0007669"/>
    <property type="project" value="InterPro"/>
</dbReference>
<evidence type="ECO:0000256" key="1">
    <source>
        <dbReference type="SAM" id="SignalP"/>
    </source>
</evidence>
<reference evidence="3 4" key="1">
    <citation type="submission" date="2017-11" db="EMBL/GenBank/DDBJ databases">
        <title>Genome sequencing of Fusobacterium periodonticum KCOM 2555.</title>
        <authorList>
            <person name="Kook J.-K."/>
            <person name="Park S.-N."/>
            <person name="Lim Y.K."/>
        </authorList>
    </citation>
    <scope>NUCLEOTIDE SEQUENCE [LARGE SCALE GENOMIC DNA]</scope>
    <source>
        <strain evidence="3 4">KCOM 2555</strain>
    </source>
</reference>
<organism evidence="3 4">
    <name type="scientific">Fusobacterium pseudoperiodonticum</name>
    <dbReference type="NCBI Taxonomy" id="2663009"/>
    <lineage>
        <taxon>Bacteria</taxon>
        <taxon>Fusobacteriati</taxon>
        <taxon>Fusobacteriota</taxon>
        <taxon>Fusobacteriia</taxon>
        <taxon>Fusobacteriales</taxon>
        <taxon>Fusobacteriaceae</taxon>
        <taxon>Fusobacterium</taxon>
    </lineage>
</organism>
<dbReference type="InterPro" id="IPR007329">
    <property type="entry name" value="FMN-bd"/>
</dbReference>
<dbReference type="GO" id="GO:0016020">
    <property type="term" value="C:membrane"/>
    <property type="evidence" value="ECO:0007669"/>
    <property type="project" value="InterPro"/>
</dbReference>
<keyword evidence="1" id="KW-0732">Signal</keyword>
<feature type="chain" id="PRO_5013924876" evidence="1">
    <location>
        <begin position="20"/>
        <end position="117"/>
    </location>
</feature>
<evidence type="ECO:0000313" key="3">
    <source>
        <dbReference type="EMBL" id="ATV71227.1"/>
    </source>
</evidence>
<dbReference type="AlphaFoldDB" id="A0A2D3PUB3"/>
<dbReference type="RefSeq" id="WP_100027098.1">
    <property type="nucleotide sequence ID" value="NZ_CAUUPV010000002.1"/>
</dbReference>
<evidence type="ECO:0000313" key="4">
    <source>
        <dbReference type="Proteomes" id="UP000230781"/>
    </source>
</evidence>
<feature type="signal peptide" evidence="1">
    <location>
        <begin position="1"/>
        <end position="19"/>
    </location>
</feature>